<name>A0A1I8A9R0_9BILA</name>
<evidence type="ECO:0000313" key="2">
    <source>
        <dbReference type="WBParaSite" id="L893_g3686.t1"/>
    </source>
</evidence>
<sequence>MLALNLIIERKLEHASIQSLITVSSCCVRARVRLLAMMARVQRLCVIITISSSSPLFGLPLLAHDAFPPFSPSLPSSGAVARDGSHRRITIQIETQDT</sequence>
<dbReference type="WBParaSite" id="L893_g3686.t1">
    <property type="protein sequence ID" value="L893_g3686.t1"/>
    <property type="gene ID" value="L893_g3686"/>
</dbReference>
<accession>A0A1I8A9R0</accession>
<reference evidence="2" key="1">
    <citation type="submission" date="2016-11" db="UniProtKB">
        <authorList>
            <consortium name="WormBaseParasite"/>
        </authorList>
    </citation>
    <scope>IDENTIFICATION</scope>
</reference>
<organism evidence="1 2">
    <name type="scientific">Steinernema glaseri</name>
    <dbReference type="NCBI Taxonomy" id="37863"/>
    <lineage>
        <taxon>Eukaryota</taxon>
        <taxon>Metazoa</taxon>
        <taxon>Ecdysozoa</taxon>
        <taxon>Nematoda</taxon>
        <taxon>Chromadorea</taxon>
        <taxon>Rhabditida</taxon>
        <taxon>Tylenchina</taxon>
        <taxon>Panagrolaimomorpha</taxon>
        <taxon>Strongyloidoidea</taxon>
        <taxon>Steinernematidae</taxon>
        <taxon>Steinernema</taxon>
    </lineage>
</organism>
<keyword evidence="1" id="KW-1185">Reference proteome</keyword>
<dbReference type="Proteomes" id="UP000095287">
    <property type="component" value="Unplaced"/>
</dbReference>
<protein>
    <submittedName>
        <fullName evidence="2">Uncharacterized protein</fullName>
    </submittedName>
</protein>
<proteinExistence type="predicted"/>
<dbReference type="AlphaFoldDB" id="A0A1I8A9R0"/>
<evidence type="ECO:0000313" key="1">
    <source>
        <dbReference type="Proteomes" id="UP000095287"/>
    </source>
</evidence>